<dbReference type="InterPro" id="IPR003768">
    <property type="entry name" value="ScpA"/>
</dbReference>
<proteinExistence type="inferred from homology"/>
<keyword evidence="2" id="KW-0132">Cell division</keyword>
<comment type="subcellular location">
    <subcellularLocation>
        <location evidence="2">Cytoplasm</location>
    </subcellularLocation>
    <text evidence="2">Associated with two foci at the outer edges of the nucleoid region in young cells, and at four foci within both cell halves in older cells.</text>
</comment>
<keyword evidence="2" id="KW-0159">Chromosome partition</keyword>
<sequence length="263" mass="29531">MTEGVQQSLPLVVVRGEVLQELPADLFIPPEALAVFLEAFEGPLDLLLYLIRKQKLDVVDLPITQITSQYLEYIEMLQGARVELAADYLVMAATLAEIKSRLLLPKPELEADEEDDPRAALIRQLKAYESIKDAAMRLDDLPRLERDVFQASAAPSPEIRPRLVPPDVSLLELARAFGDVLKRVEAYGDHQVRKEQLSTRERMSQILTQLSSERYTPFEALFSISEGRAGVVVSFLALMELVKGLLVELVQSEPFAPIYLKAF</sequence>
<dbReference type="Gene3D" id="6.10.250.2410">
    <property type="match status" value="1"/>
</dbReference>
<gene>
    <name evidence="2" type="primary">scpA</name>
    <name evidence="3" type="ORF">KDN34_06990</name>
</gene>
<evidence type="ECO:0000256" key="1">
    <source>
        <dbReference type="ARBA" id="ARBA00044777"/>
    </source>
</evidence>
<dbReference type="HAMAP" id="MF_01805">
    <property type="entry name" value="ScpA"/>
    <property type="match status" value="1"/>
</dbReference>
<dbReference type="Proteomes" id="UP000679575">
    <property type="component" value="Chromosome"/>
</dbReference>
<evidence type="ECO:0000313" key="4">
    <source>
        <dbReference type="Proteomes" id="UP000679575"/>
    </source>
</evidence>
<evidence type="ECO:0000313" key="3">
    <source>
        <dbReference type="EMBL" id="QUN07167.1"/>
    </source>
</evidence>
<accession>A0ABX7YWT9</accession>
<comment type="subunit">
    <text evidence="2">Component of a cohesin-like complex composed of ScpA, ScpB and the Smc homodimer, in which ScpA and ScpB bind to the head domain of Smc. The presence of the three proteins is required for the association of the complex with DNA.</text>
</comment>
<dbReference type="RefSeq" id="WP_212596170.1">
    <property type="nucleotide sequence ID" value="NZ_CP073587.1"/>
</dbReference>
<dbReference type="PANTHER" id="PTHR33969:SF2">
    <property type="entry name" value="SEGREGATION AND CONDENSATION PROTEIN A"/>
    <property type="match status" value="1"/>
</dbReference>
<dbReference type="EMBL" id="CP073587">
    <property type="protein sequence ID" value="QUN07167.1"/>
    <property type="molecule type" value="Genomic_DNA"/>
</dbReference>
<evidence type="ECO:0000256" key="2">
    <source>
        <dbReference type="HAMAP-Rule" id="MF_01805"/>
    </source>
</evidence>
<reference evidence="3 4" key="1">
    <citation type="submission" date="2021-04" db="EMBL/GenBank/DDBJ databases">
        <title>Novel species identification of genus Shewanella.</title>
        <authorList>
            <person name="Liu G."/>
        </authorList>
    </citation>
    <scope>NUCLEOTIDE SEQUENCE [LARGE SCALE GENOMIC DNA]</scope>
    <source>
        <strain evidence="3 4">FJAT-54481</strain>
    </source>
</reference>
<organism evidence="3 4">
    <name type="scientific">Shewanella yunxiaonensis</name>
    <dbReference type="NCBI Taxonomy" id="2829809"/>
    <lineage>
        <taxon>Bacteria</taxon>
        <taxon>Pseudomonadati</taxon>
        <taxon>Pseudomonadota</taxon>
        <taxon>Gammaproteobacteria</taxon>
        <taxon>Alteromonadales</taxon>
        <taxon>Shewanellaceae</taxon>
        <taxon>Shewanella</taxon>
    </lineage>
</organism>
<keyword evidence="2" id="KW-0963">Cytoplasm</keyword>
<dbReference type="Pfam" id="PF02616">
    <property type="entry name" value="SMC_ScpA"/>
    <property type="match status" value="1"/>
</dbReference>
<comment type="similarity">
    <text evidence="2">Belongs to the ScpA family.</text>
</comment>
<keyword evidence="2" id="KW-0131">Cell cycle</keyword>
<comment type="function">
    <text evidence="2">Participates in chromosomal partition during cell division. May act via the formation of a condensin-like complex containing Smc and ScpB that pull DNA away from mid-cell into both cell halves.</text>
</comment>
<name>A0ABX7YWT9_9GAMM</name>
<keyword evidence="4" id="KW-1185">Reference proteome</keyword>
<dbReference type="PANTHER" id="PTHR33969">
    <property type="entry name" value="SEGREGATION AND CONDENSATION PROTEIN A"/>
    <property type="match status" value="1"/>
</dbReference>
<protein>
    <recommendedName>
        <fullName evidence="1 2">Segregation and condensation protein A</fullName>
    </recommendedName>
</protein>